<dbReference type="InterPro" id="IPR001279">
    <property type="entry name" value="Metallo-B-lactamas"/>
</dbReference>
<keyword evidence="4" id="KW-1185">Reference proteome</keyword>
<dbReference type="OrthoDB" id="9803916at2"/>
<dbReference type="AlphaFoldDB" id="A0A5F1YCG4"/>
<dbReference type="PANTHER" id="PTHR13754:SF13">
    <property type="entry name" value="METALLO-BETA-LACTAMASE SUPERFAMILY PROTEIN (AFU_ORTHOLOGUE AFUA_3G07630)"/>
    <property type="match status" value="1"/>
</dbReference>
<name>A0A5F1YCG4_9LEPT</name>
<dbReference type="Pfam" id="PF00753">
    <property type="entry name" value="Lactamase_B"/>
    <property type="match status" value="1"/>
</dbReference>
<dbReference type="Proteomes" id="UP000298277">
    <property type="component" value="Unassembled WGS sequence"/>
</dbReference>
<sequence length="337" mass="37342">MRRILSRIGILLCILGTAATTILVLYGVFHETERTRVETEWTEKKASRISSDVLGSTERLSILPLVNWHSLPGFRGEMGVSYLIRTDHITILFDVGQNTEEENPSPLLYNMKRSGISLSDIDSIFLSHKHFDHVGGKKWERSGTFSLGNEQIGLNGKRIFVPGSITYPGAVPIRIEKPEVLYPGIASIGPISRRLFIGTIDEQALVVNVRGKGLVLISGCGHQTLRKILQRTGNTFSEKIYGIIGDLHYPVPTGRLEKFGINLQKVFASGEGPLKTLQWSDVANDVNILKKLNLSIVGIGGHDSSDETIRLFEDNFGASYRKVLVGKWIHVSPATRN</sequence>
<dbReference type="RefSeq" id="WP_135590002.1">
    <property type="nucleotide sequence ID" value="NZ_RQEZ01000013.1"/>
</dbReference>
<evidence type="ECO:0000313" key="4">
    <source>
        <dbReference type="Proteomes" id="UP000298277"/>
    </source>
</evidence>
<dbReference type="Gene3D" id="3.60.15.10">
    <property type="entry name" value="Ribonuclease Z/Hydroxyacylglutathione hydrolase-like"/>
    <property type="match status" value="1"/>
</dbReference>
<accession>A0A5F1YCG4</accession>
<keyword evidence="3" id="KW-0378">Hydrolase</keyword>
<evidence type="ECO:0000256" key="1">
    <source>
        <dbReference type="SAM" id="Phobius"/>
    </source>
</evidence>
<keyword evidence="1" id="KW-1133">Transmembrane helix</keyword>
<keyword evidence="1" id="KW-0472">Membrane</keyword>
<dbReference type="PANTHER" id="PTHR13754">
    <property type="entry name" value="METALLO-BETA-LACTAMASE SUPERFAMILY PROTEIN"/>
    <property type="match status" value="1"/>
</dbReference>
<dbReference type="CDD" id="cd07713">
    <property type="entry name" value="DHPS-like_MBL-fold"/>
    <property type="match status" value="1"/>
</dbReference>
<dbReference type="InterPro" id="IPR052926">
    <property type="entry name" value="Metallo-beta-lactamase_dom"/>
</dbReference>
<dbReference type="EMBL" id="RQFA01000037">
    <property type="protein sequence ID" value="TGK34641.1"/>
    <property type="molecule type" value="Genomic_DNA"/>
</dbReference>
<proteinExistence type="predicted"/>
<feature type="domain" description="Metallo-beta-lactamase" evidence="2">
    <location>
        <begin position="77"/>
        <end position="136"/>
    </location>
</feature>
<dbReference type="InterPro" id="IPR036866">
    <property type="entry name" value="RibonucZ/Hydroxyglut_hydro"/>
</dbReference>
<evidence type="ECO:0000259" key="2">
    <source>
        <dbReference type="Pfam" id="PF00753"/>
    </source>
</evidence>
<dbReference type="SUPFAM" id="SSF56281">
    <property type="entry name" value="Metallo-hydrolase/oxidoreductase"/>
    <property type="match status" value="1"/>
</dbReference>
<dbReference type="GO" id="GO:0016740">
    <property type="term" value="F:transferase activity"/>
    <property type="evidence" value="ECO:0007669"/>
    <property type="project" value="TreeGrafter"/>
</dbReference>
<feature type="transmembrane region" description="Helical" evidence="1">
    <location>
        <begin position="7"/>
        <end position="29"/>
    </location>
</feature>
<comment type="caution">
    <text evidence="3">The sequence shown here is derived from an EMBL/GenBank/DDBJ whole genome shotgun (WGS) entry which is preliminary data.</text>
</comment>
<dbReference type="GO" id="GO:0016787">
    <property type="term" value="F:hydrolase activity"/>
    <property type="evidence" value="ECO:0007669"/>
    <property type="project" value="UniProtKB-KW"/>
</dbReference>
<keyword evidence="1" id="KW-0812">Transmembrane</keyword>
<reference evidence="3" key="1">
    <citation type="journal article" date="2019" name="PLoS Negl. Trop. Dis.">
        <title>Revisiting the worldwide diversity of Leptospira species in the environment.</title>
        <authorList>
            <person name="Vincent A.T."/>
            <person name="Schiettekatte O."/>
            <person name="Bourhy P."/>
            <person name="Veyrier F.J."/>
            <person name="Picardeau M."/>
        </authorList>
    </citation>
    <scope>NUCLEOTIDE SEQUENCE [LARGE SCALE GENOMIC DNA]</scope>
    <source>
        <strain evidence="3">201800299</strain>
    </source>
</reference>
<protein>
    <submittedName>
        <fullName evidence="3">MBL fold metallo-hydrolase</fullName>
    </submittedName>
</protein>
<evidence type="ECO:0000313" key="3">
    <source>
        <dbReference type="EMBL" id="TGK34641.1"/>
    </source>
</evidence>
<organism evidence="3 4">
    <name type="scientific">Leptospira gomenensis</name>
    <dbReference type="NCBI Taxonomy" id="2484974"/>
    <lineage>
        <taxon>Bacteria</taxon>
        <taxon>Pseudomonadati</taxon>
        <taxon>Spirochaetota</taxon>
        <taxon>Spirochaetia</taxon>
        <taxon>Leptospirales</taxon>
        <taxon>Leptospiraceae</taxon>
        <taxon>Leptospira</taxon>
    </lineage>
</organism>
<gene>
    <name evidence="3" type="ORF">EHQ17_09515</name>
</gene>
<dbReference type="InterPro" id="IPR041712">
    <property type="entry name" value="DHPS-like_MBL-fold"/>
</dbReference>